<keyword evidence="3" id="KW-1185">Reference proteome</keyword>
<name>A0A8T0XA16_PANVG</name>
<feature type="compositionally biased region" description="Low complexity" evidence="1">
    <location>
        <begin position="15"/>
        <end position="26"/>
    </location>
</feature>
<protein>
    <submittedName>
        <fullName evidence="2">Uncharacterized protein</fullName>
    </submittedName>
</protein>
<feature type="region of interest" description="Disordered" evidence="1">
    <location>
        <begin position="1"/>
        <end position="30"/>
    </location>
</feature>
<comment type="caution">
    <text evidence="2">The sequence shown here is derived from an EMBL/GenBank/DDBJ whole genome shotgun (WGS) entry which is preliminary data.</text>
</comment>
<dbReference type="Proteomes" id="UP000823388">
    <property type="component" value="Chromosome 1K"/>
</dbReference>
<evidence type="ECO:0000313" key="3">
    <source>
        <dbReference type="Proteomes" id="UP000823388"/>
    </source>
</evidence>
<evidence type="ECO:0000313" key="2">
    <source>
        <dbReference type="EMBL" id="KAG2656930.1"/>
    </source>
</evidence>
<dbReference type="AlphaFoldDB" id="A0A8T0XA16"/>
<accession>A0A8T0XA16</accession>
<proteinExistence type="predicted"/>
<reference evidence="2" key="1">
    <citation type="submission" date="2020-05" db="EMBL/GenBank/DDBJ databases">
        <title>WGS assembly of Panicum virgatum.</title>
        <authorList>
            <person name="Lovell J.T."/>
            <person name="Jenkins J."/>
            <person name="Shu S."/>
            <person name="Juenger T.E."/>
            <person name="Schmutz J."/>
        </authorList>
    </citation>
    <scope>NUCLEOTIDE SEQUENCE</scope>
    <source>
        <strain evidence="2">AP13</strain>
    </source>
</reference>
<sequence>MQQGSTEMDMDLDVPAAKATKRPAAAVEDIEDDEDRRLEERLRTKVHKANFWTYPPDISQTLHEGRALIIRTQAHVARAYRCLEESDRRCREYLAARAAAATSGQRLAAASDP</sequence>
<gene>
    <name evidence="2" type="ORF">PVAP13_1KG121700</name>
</gene>
<dbReference type="EMBL" id="CM029037">
    <property type="protein sequence ID" value="KAG2656930.1"/>
    <property type="molecule type" value="Genomic_DNA"/>
</dbReference>
<evidence type="ECO:0000256" key="1">
    <source>
        <dbReference type="SAM" id="MobiDB-lite"/>
    </source>
</evidence>
<organism evidence="2 3">
    <name type="scientific">Panicum virgatum</name>
    <name type="common">Blackwell switchgrass</name>
    <dbReference type="NCBI Taxonomy" id="38727"/>
    <lineage>
        <taxon>Eukaryota</taxon>
        <taxon>Viridiplantae</taxon>
        <taxon>Streptophyta</taxon>
        <taxon>Embryophyta</taxon>
        <taxon>Tracheophyta</taxon>
        <taxon>Spermatophyta</taxon>
        <taxon>Magnoliopsida</taxon>
        <taxon>Liliopsida</taxon>
        <taxon>Poales</taxon>
        <taxon>Poaceae</taxon>
        <taxon>PACMAD clade</taxon>
        <taxon>Panicoideae</taxon>
        <taxon>Panicodae</taxon>
        <taxon>Paniceae</taxon>
        <taxon>Panicinae</taxon>
        <taxon>Panicum</taxon>
        <taxon>Panicum sect. Hiantes</taxon>
    </lineage>
</organism>